<dbReference type="SUPFAM" id="SSF56672">
    <property type="entry name" value="DNA/RNA polymerases"/>
    <property type="match status" value="1"/>
</dbReference>
<keyword evidence="11" id="KW-0645">Protease</keyword>
<evidence type="ECO:0000256" key="14">
    <source>
        <dbReference type="ARBA" id="ARBA00022741"/>
    </source>
</evidence>
<evidence type="ECO:0000256" key="12">
    <source>
        <dbReference type="ARBA" id="ARBA00022679"/>
    </source>
</evidence>
<evidence type="ECO:0000256" key="9">
    <source>
        <dbReference type="ARBA" id="ARBA00022561"/>
    </source>
</evidence>
<keyword evidence="27" id="KW-1160">Virus entry into host cell</keyword>
<evidence type="ECO:0000256" key="7">
    <source>
        <dbReference type="ARBA" id="ARBA00022520"/>
    </source>
</evidence>
<dbReference type="InterPro" id="IPR043502">
    <property type="entry name" value="DNA/RNA_pol_sf"/>
</dbReference>
<keyword evidence="6" id="KW-1036">Host cytoplasmic vesicle</keyword>
<evidence type="ECO:0000259" key="29">
    <source>
        <dbReference type="PROSITE" id="PS50507"/>
    </source>
</evidence>
<keyword evidence="10" id="KW-0945">Host-virus interaction</keyword>
<keyword evidence="8" id="KW-0597">Phosphoprotein</keyword>
<dbReference type="GO" id="GO:0019062">
    <property type="term" value="P:virion attachment to host cell"/>
    <property type="evidence" value="ECO:0007669"/>
    <property type="project" value="UniProtKB-KW"/>
</dbReference>
<dbReference type="InterPro" id="IPR001676">
    <property type="entry name" value="Picornavirus_capsid"/>
</dbReference>
<evidence type="ECO:0000256" key="21">
    <source>
        <dbReference type="ARBA" id="ARBA00022870"/>
    </source>
</evidence>
<accession>S0DHJ0</accession>
<dbReference type="InterPro" id="IPR043504">
    <property type="entry name" value="Peptidase_S1_PA_chymotrypsin"/>
</dbReference>
<dbReference type="Pfam" id="PF00680">
    <property type="entry name" value="RdRP_1"/>
    <property type="match status" value="1"/>
</dbReference>
<dbReference type="GO" id="GO:0034220">
    <property type="term" value="P:monoatomic ion transmembrane transport"/>
    <property type="evidence" value="ECO:0007669"/>
    <property type="project" value="UniProtKB-KW"/>
</dbReference>
<evidence type="ECO:0000256" key="5">
    <source>
        <dbReference type="ARBA" id="ARBA00022484"/>
    </source>
</evidence>
<reference evidence="32" key="2">
    <citation type="submission" date="2013-02" db="EMBL/GenBank/DDBJ databases">
        <authorList>
            <person name="Joffret M."/>
        </authorList>
    </citation>
    <scope>NUCLEOTIDE SEQUENCE</scope>
    <source>
        <strain evidence="32">1</strain>
    </source>
</reference>
<evidence type="ECO:0000256" key="25">
    <source>
        <dbReference type="ARBA" id="ARBA00023136"/>
    </source>
</evidence>
<evidence type="ECO:0000256" key="26">
    <source>
        <dbReference type="ARBA" id="ARBA00023200"/>
    </source>
</evidence>
<keyword evidence="14" id="KW-0547">Nucleotide-binding</keyword>
<dbReference type="InterPro" id="IPR029053">
    <property type="entry name" value="Viral_coat"/>
</dbReference>
<keyword evidence="12" id="KW-0808">Transferase</keyword>
<keyword evidence="9" id="KW-0167">Capsid protein</keyword>
<dbReference type="PDB" id="8A2G">
    <property type="method" value="X-ray"/>
    <property type="resolution" value="1.56 A"/>
    <property type="chains" value="A/B=813-946"/>
</dbReference>
<evidence type="ECO:0000256" key="11">
    <source>
        <dbReference type="ARBA" id="ARBA00022670"/>
    </source>
</evidence>
<feature type="domain" description="SF3 helicase" evidence="30">
    <location>
        <begin position="1195"/>
        <end position="1356"/>
    </location>
</feature>
<evidence type="ECO:0000256" key="6">
    <source>
        <dbReference type="ARBA" id="ARBA00022488"/>
    </source>
</evidence>
<comment type="subcellular location">
    <subcellularLocation>
        <location evidence="1">Host cytoplasmic vesicle membrane</location>
        <topology evidence="1">Peripheral membrane protein</topology>
        <orientation evidence="1">Cytoplasmic side</orientation>
    </subcellularLocation>
    <subcellularLocation>
        <location evidence="2">Virion</location>
    </subcellularLocation>
</comment>
<dbReference type="InterPro" id="IPR001205">
    <property type="entry name" value="RNA-dir_pol_C"/>
</dbReference>
<protein>
    <recommendedName>
        <fullName evidence="3">Genome polyprotein</fullName>
    </recommendedName>
</protein>
<dbReference type="Pfam" id="PF00910">
    <property type="entry name" value="RNA_helicase"/>
    <property type="match status" value="1"/>
</dbReference>
<evidence type="ECO:0000313" key="32">
    <source>
        <dbReference type="EMBL" id="CCR60600.1"/>
    </source>
</evidence>
<dbReference type="SUPFAM" id="SSF50494">
    <property type="entry name" value="Trypsin-like serine proteases"/>
    <property type="match status" value="1"/>
</dbReference>
<evidence type="ECO:0000256" key="17">
    <source>
        <dbReference type="ARBA" id="ARBA00022806"/>
    </source>
</evidence>
<dbReference type="PROSITE" id="PS51218">
    <property type="entry name" value="SF3_HELICASE_2"/>
    <property type="match status" value="1"/>
</dbReference>
<gene>
    <name evidence="32" type="primary">ORF1</name>
</gene>
<keyword evidence="17" id="KW-0347">Helicase</keyword>
<evidence type="ECO:0000256" key="8">
    <source>
        <dbReference type="ARBA" id="ARBA00022553"/>
    </source>
</evidence>
<evidence type="ECO:0000259" key="30">
    <source>
        <dbReference type="PROSITE" id="PS51218"/>
    </source>
</evidence>
<evidence type="ECO:0000256" key="28">
    <source>
        <dbReference type="ARBA" id="ARBA00023303"/>
    </source>
</evidence>
<keyword evidence="15" id="KW-0378">Hydrolase</keyword>
<dbReference type="PROSITE" id="PS51874">
    <property type="entry name" value="PCV_3C_PRO"/>
    <property type="match status" value="1"/>
</dbReference>
<dbReference type="Gene3D" id="2.40.10.10">
    <property type="entry name" value="Trypsin-like serine proteases"/>
    <property type="match status" value="1"/>
</dbReference>
<keyword evidence="33" id="KW-1185">Reference proteome</keyword>
<evidence type="ECO:0000256" key="20">
    <source>
        <dbReference type="ARBA" id="ARBA00022844"/>
    </source>
</evidence>
<dbReference type="CDD" id="cd00205">
    <property type="entry name" value="rhv_like"/>
    <property type="match status" value="2"/>
</dbReference>
<dbReference type="GO" id="GO:0046718">
    <property type="term" value="P:symbiont entry into host cell"/>
    <property type="evidence" value="ECO:0007669"/>
    <property type="project" value="UniProtKB-KW"/>
</dbReference>
<dbReference type="GO" id="GO:0005524">
    <property type="term" value="F:ATP binding"/>
    <property type="evidence" value="ECO:0007669"/>
    <property type="project" value="UniProtKB-KW"/>
</dbReference>
<dbReference type="InterPro" id="IPR043128">
    <property type="entry name" value="Rev_trsase/Diguanyl_cyclase"/>
</dbReference>
<evidence type="ECO:0000313" key="33">
    <source>
        <dbReference type="Proteomes" id="UP000169898"/>
    </source>
</evidence>
<dbReference type="GO" id="GO:0004197">
    <property type="term" value="F:cysteine-type endopeptidase activity"/>
    <property type="evidence" value="ECO:0007669"/>
    <property type="project" value="InterPro"/>
</dbReference>
<dbReference type="SMR" id="S0DHJ0"/>
<dbReference type="GeneID" id="16153638"/>
<evidence type="ECO:0000256" key="1">
    <source>
        <dbReference type="ARBA" id="ARBA00004295"/>
    </source>
</evidence>
<evidence type="ECO:0000256" key="15">
    <source>
        <dbReference type="ARBA" id="ARBA00022801"/>
    </source>
</evidence>
<evidence type="ECO:0000256" key="19">
    <source>
        <dbReference type="ARBA" id="ARBA00022840"/>
    </source>
</evidence>
<dbReference type="EMBL" id="HF677705">
    <property type="protein sequence ID" value="CCR60600.1"/>
    <property type="molecule type" value="Genomic_RNA"/>
</dbReference>
<keyword evidence="28" id="KW-0407">Ion channel</keyword>
<dbReference type="GO" id="GO:0039694">
    <property type="term" value="P:viral RNA genome replication"/>
    <property type="evidence" value="ECO:0007669"/>
    <property type="project" value="InterPro"/>
</dbReference>
<proteinExistence type="evidence at protein level"/>
<keyword evidence="34" id="KW-0002">3D-structure</keyword>
<dbReference type="InterPro" id="IPR000605">
    <property type="entry name" value="Helicase_SF3_ssDNA/RNA_vir"/>
</dbReference>
<evidence type="ECO:0000256" key="13">
    <source>
        <dbReference type="ARBA" id="ARBA00022695"/>
    </source>
</evidence>
<dbReference type="Pfam" id="PF00548">
    <property type="entry name" value="Peptidase_C3"/>
    <property type="match status" value="1"/>
</dbReference>
<keyword evidence="16" id="KW-1161">Viral attachment to host cell</keyword>
<dbReference type="GO" id="GO:0005198">
    <property type="term" value="F:structural molecule activity"/>
    <property type="evidence" value="ECO:0007669"/>
    <property type="project" value="InterPro"/>
</dbReference>
<reference evidence="34" key="3">
    <citation type="submission" date="2022-06" db="PDB data bank">
        <title>Structural plasticity of 2A proteins in the Parechovirus family.</title>
        <authorList>
            <person name="Von Castelmur E."/>
            <person name="Zhu L."/>
            <person name="Perrakis A."/>
        </authorList>
    </citation>
    <scope>X-RAY CRYSTALLOGRAPHY (1.56 ANGSTROMS) OF 813-946</scope>
</reference>
<dbReference type="GO" id="GO:0006351">
    <property type="term" value="P:DNA-templated transcription"/>
    <property type="evidence" value="ECO:0007669"/>
    <property type="project" value="InterPro"/>
</dbReference>
<evidence type="ECO:0000256" key="22">
    <source>
        <dbReference type="ARBA" id="ARBA00022953"/>
    </source>
</evidence>
<keyword evidence="24" id="KW-0406">Ion transport</keyword>
<keyword evidence="5" id="KW-0696">RNA-directed RNA polymerase</keyword>
<evidence type="ECO:0000259" key="31">
    <source>
        <dbReference type="PROSITE" id="PS51874"/>
    </source>
</evidence>
<sequence length="2233" mass="250516">MAANNDTTTSSVLTMAKSAISTLLQDPVKEEQETNADRVSASITTNAGNVVQASVAPTMPFAPDFHPGDDYLSMAYTSDTGPTNPTKLIDLRHVHWTTTNNRSHEVFRATLPEAFWATTDYPAYGQSRYFAAVRCGFHIQVQLNVNMGTAGCLMVVYLPKTCHDNFNTYDFGTFTNFPHVLMNAATTSQADLYIPYINNRNYAKTDSDDLGAVFGFVWSALTVPAGSPTQVDVTVFGSLLDLDFQCPRPYGQAINIYNQAPRKRATKATRFKWTRNNIDIAEGPGSMNMANVLHTTGSQTIALVGERAYYDPRTAGTTTRVKDLKMISQLYSVFIGNQAVPNNQYGYFTWNSNVTSENFIFDNDIVPENLSNLGMMASCYAFWRGSIVCKLTVYASTFNKGRLRMAAFPNLGARPSATACKNAVYMVCDLGLNNTFELTVPYTWANWMRPTIGQPICRLRIDVMNALTYNSSSPTAVNCILQVRAGDDAEFFIPTGSNFTWQGLTSWGSEMDLVDSLDNPTEIVNNVESNIESAHGQAPAVAAGLRSTENDGTLSEQLAVAQPRFLNFQIQDISMFAVSHTLVDHFFGRSWLAGQFNYTSQNTTTLQIPFPTTQHGAMARMFAYFSGEVTFHITHIGNCYILVTHTYYGNEEGRHRIYDLASNGAISIPPDTQMSLTVPFYSETPLRTVKGSNSKTSGLGTLFLRPVGQSGAAAGRITIYASIRCPNFFFPVPAPKRGTARAVLNSRPGHFDQSTVEALGMAEDLDSDLLLEQRVDDNLAMALMRAKAFFNRRQGCRSETLLQCGDVESNPGPTMELVYKDRGFYKHYGVRVGNAIYHLDSQDILSTAITGQATFDKIEDDGCWLVSQVADLDYFTDKYVNSLVGTKHIFSATQNCETIARDVFGDSSMTQGRALGILGVILLSAGLLSLMAVPWDVSSLQQVYNQSLDGDAEGLTLLSQRCMTFFSNAMVETFNNDLVKFIIKILIRLLCYIVLYCHAPNLLTTLCLGTLLVMDITTCEVLSASTKALFQSLLDGDVKGLVTRIAESMTFARDTKEQAEEMSATFNYATEMVDFARRPMENQGFAEFNTVSTSFRHIEWWLTTFKSAYNVLKGIFSPNLEQKAVKWMERREEQIADILNEASEVVVLMKDPKNQRSTEAIQRYFAILERMKILATICLKVAPSTRFSSQCFRMFSELLRINVRVPTNTDLTRMEPVGIWISSEPGQGKSFLTHMLTTRLLKSCDLQGIYTNPTGSEFMDGYVGQDVHIIDDAGQNREEKDLALLCQCISSVPFTVPMADLAEKGTFYTSKIVVATTNKMDFSTMVLTDSEALARRFPFNFRLRAKVPYCKNNRLNVPDAMAQMADGSCWEISRDQGRTWNSLCMDTLVKEITDFFKARQDALMVWQRKLNQVRNESGLSPLDSMDETIASLERRFGQISNYIRKEIGRCTDDLIEEMEDYLCEYDTPFQCFERKQRLRYATAPENIKQWVKKHMVRLKDFLAENKGWFLFFSILSTFLSVLTLVYLHYRSKPKEPEKQERAYNPQTQPKKGVRQVLRRRDEPVVFKNEAPYMQDLEHCFAQTCYLSSSVTTDVIHCAAVSGTTLVCYGHSEFFVDNAPDLVLHFKGASFAIDGGMISRVSLDGSAMDLVLIKVDKLPIVFKNYTKYYTKTIGRDSLLLWSSPQGRLAMPVTNVHMAGNLVTLEGTQTAQTYSYAVSSKRGMCGGLLVTRVDGSYKVLGMHIAGNGSIARAASLHCLTQYRNEGVIMSKVFVGHQVFQPSKTSLHPSPLYKAFEIKMEPAVLSPHDPRLEVALPSVVKDAASKYRVDVFKPDQKLWMYVLDEVKSAFRSKLGIHSKVTLEQAVLGYSDLSSLDLTTSPGTKYVKLGFKKRDLLSLDPFFVHPVLLEDVKQLLAAVYRLEPPRTIFTAFLKDELRKRDKVKNGKTRCIEACSIDYVVAYRVVMSSLYEAIYQSKPQELGLAVGMNPWTDWDAMLNSLLPYNYGLDYTSYDGSLSEELMRSAVEVLAYCHEDPDQVMVLHETVLNSEHLVMDEIWEVKGGMPSGSPCTTVLNSICNILVCRYLAYSQGPSVECLPIVYGDDVIFSVSEEIDASCLVEQARREFGMEITSSDKSAVPTLLNLEEVEFLKRTTRFFPGTTYKVGALNLSTMEQHIMWMKNLSTFPSQLQSFENELALHGQHVYESYQNVFQEVLKPWKITMEDYDVVVRRMLFYVFE</sequence>
<feature type="domain" description="Peptidase C3" evidence="31">
    <location>
        <begin position="1570"/>
        <end position="1759"/>
    </location>
</feature>
<keyword evidence="22" id="KW-0693">Viral RNA replication</keyword>
<dbReference type="KEGG" id="vg:16153638"/>
<dbReference type="RefSeq" id="YP_008083730.1">
    <property type="nucleotide sequence ID" value="NC_021482.1"/>
</dbReference>
<keyword evidence="7" id="KW-0191">Covalent protein-RNA linkage</keyword>
<name>S0DHJ0_9PICO</name>
<evidence type="ECO:0000256" key="2">
    <source>
        <dbReference type="ARBA" id="ARBA00004328"/>
    </source>
</evidence>
<dbReference type="GO" id="GO:0003724">
    <property type="term" value="F:RNA helicase activity"/>
    <property type="evidence" value="ECO:0007669"/>
    <property type="project" value="InterPro"/>
</dbReference>
<organism evidence="32 33">
    <name type="scientific">parechovirus C1</name>
    <dbReference type="NCBI Taxonomy" id="1294177"/>
    <lineage>
        <taxon>Viruses</taxon>
        <taxon>Riboviria</taxon>
        <taxon>Orthornavirae</taxon>
        <taxon>Pisuviricota</taxon>
        <taxon>Pisoniviricetes</taxon>
        <taxon>Picornavirales</taxon>
        <taxon>Picornaviridae</taxon>
        <taxon>Paavivirinae</taxon>
        <taxon>Parechovirus</taxon>
        <taxon>Parechovirus cebokele</taxon>
        <taxon>Parechovirus C</taxon>
    </lineage>
</organism>
<evidence type="ECO:0000256" key="3">
    <source>
        <dbReference type="ARBA" id="ARBA00020107"/>
    </source>
</evidence>
<feature type="domain" description="RdRp catalytic" evidence="29">
    <location>
        <begin position="1998"/>
        <end position="2112"/>
    </location>
</feature>
<dbReference type="GO" id="GO:0015267">
    <property type="term" value="F:channel activity"/>
    <property type="evidence" value="ECO:0007669"/>
    <property type="project" value="UniProtKB-KW"/>
</dbReference>
<dbReference type="InterPro" id="IPR007094">
    <property type="entry name" value="RNA-dir_pol_PSvirus"/>
</dbReference>
<dbReference type="InterPro" id="IPR000199">
    <property type="entry name" value="Peptidase_C3A/C3B_picornavir"/>
</dbReference>
<evidence type="ECO:0000256" key="23">
    <source>
        <dbReference type="ARBA" id="ARBA00023039"/>
    </source>
</evidence>
<dbReference type="InterPro" id="IPR009003">
    <property type="entry name" value="Peptidase_S1_PA"/>
</dbReference>
<dbReference type="Gene3D" id="3.30.70.270">
    <property type="match status" value="1"/>
</dbReference>
<keyword evidence="18" id="KW-0788">Thiol protease</keyword>
<reference evidence="32" key="1">
    <citation type="journal article" date="2013" name="J. Gen. Virol.">
        <title>Genomic characterization of Sebokele virus 1 (SEBV1) reveals a new candidate species among the genus Parechovirus.</title>
        <authorList>
            <person name="Joffret M.L."/>
            <person name="Bouchier C."/>
            <person name="Grandadam M."/>
            <person name="Zeller H."/>
            <person name="Maufrais C."/>
            <person name="Bourhy H."/>
            <person name="Despres P."/>
            <person name="Delpeyroux F."/>
            <person name="Dacheux L."/>
        </authorList>
    </citation>
    <scope>NUCLEOTIDE SEQUENCE [LARGE SCALE GENOMIC DNA]</scope>
    <source>
        <strain evidence="32">1</strain>
    </source>
</reference>
<dbReference type="GO" id="GO:0044162">
    <property type="term" value="C:host cell cytoplasmic vesicle membrane"/>
    <property type="evidence" value="ECO:0007669"/>
    <property type="project" value="UniProtKB-SubCell"/>
</dbReference>
<dbReference type="Proteomes" id="UP000169898">
    <property type="component" value="Segment"/>
</dbReference>
<dbReference type="GO" id="GO:0019028">
    <property type="term" value="C:viral capsid"/>
    <property type="evidence" value="ECO:0007669"/>
    <property type="project" value="UniProtKB-KW"/>
</dbReference>
<keyword evidence="26" id="KW-1035">Host cytoplasm</keyword>
<dbReference type="SUPFAM" id="SSF88633">
    <property type="entry name" value="Positive stranded ssRNA viruses"/>
    <property type="match status" value="2"/>
</dbReference>
<dbReference type="GO" id="GO:0006508">
    <property type="term" value="P:proteolysis"/>
    <property type="evidence" value="ECO:0007669"/>
    <property type="project" value="UniProtKB-KW"/>
</dbReference>
<evidence type="ECO:0000256" key="18">
    <source>
        <dbReference type="ARBA" id="ARBA00022807"/>
    </source>
</evidence>
<evidence type="ECO:0000256" key="16">
    <source>
        <dbReference type="ARBA" id="ARBA00022804"/>
    </source>
</evidence>
<dbReference type="InterPro" id="IPR014759">
    <property type="entry name" value="Helicase_SF3_ssRNA_vir"/>
</dbReference>
<dbReference type="Pfam" id="PF00073">
    <property type="entry name" value="Rhv"/>
    <property type="match status" value="2"/>
</dbReference>
<dbReference type="Gene3D" id="2.60.120.20">
    <property type="match status" value="4"/>
</dbReference>
<keyword evidence="25" id="KW-0472">Membrane</keyword>
<keyword evidence="13" id="KW-0548">Nucleotidyltransferase</keyword>
<keyword evidence="23" id="KW-1182">Viral ion channel</keyword>
<keyword evidence="4" id="KW-0813">Transport</keyword>
<evidence type="ECO:0000256" key="10">
    <source>
        <dbReference type="ARBA" id="ARBA00022581"/>
    </source>
</evidence>
<evidence type="ECO:0000256" key="4">
    <source>
        <dbReference type="ARBA" id="ARBA00022448"/>
    </source>
</evidence>
<evidence type="ECO:0000256" key="27">
    <source>
        <dbReference type="ARBA" id="ARBA00023296"/>
    </source>
</evidence>
<dbReference type="InterPro" id="IPR044067">
    <property type="entry name" value="PCV_3C_PRO"/>
</dbReference>
<dbReference type="PROSITE" id="PS50507">
    <property type="entry name" value="RDRP_SSRNA_POS"/>
    <property type="match status" value="1"/>
</dbReference>
<keyword evidence="21" id="KW-1043">Host membrane</keyword>
<keyword evidence="19" id="KW-0067">ATP-binding</keyword>
<keyword evidence="20" id="KW-0946">Virion</keyword>
<evidence type="ECO:0007829" key="34">
    <source>
        <dbReference type="PDB" id="8A2G"/>
    </source>
</evidence>
<dbReference type="InterPro" id="IPR033703">
    <property type="entry name" value="Rhv-like"/>
</dbReference>
<evidence type="ECO:0000256" key="24">
    <source>
        <dbReference type="ARBA" id="ARBA00023065"/>
    </source>
</evidence>
<dbReference type="CDD" id="cd23217">
    <property type="entry name" value="Parechovirus_RdRp"/>
    <property type="match status" value="1"/>
</dbReference>
<dbReference type="GO" id="GO:0003723">
    <property type="term" value="F:RNA binding"/>
    <property type="evidence" value="ECO:0007669"/>
    <property type="project" value="InterPro"/>
</dbReference>
<dbReference type="GO" id="GO:0003968">
    <property type="term" value="F:RNA-directed RNA polymerase activity"/>
    <property type="evidence" value="ECO:0007669"/>
    <property type="project" value="UniProtKB-KW"/>
</dbReference>
<dbReference type="Gene3D" id="1.20.960.20">
    <property type="match status" value="1"/>
</dbReference>